<dbReference type="Gene3D" id="2.40.70.10">
    <property type="entry name" value="Acid Proteases"/>
    <property type="match status" value="1"/>
</dbReference>
<organism evidence="1 2">
    <name type="scientific">Portunus trituberculatus</name>
    <name type="common">Swimming crab</name>
    <name type="synonym">Neptunus trituberculatus</name>
    <dbReference type="NCBI Taxonomy" id="210409"/>
    <lineage>
        <taxon>Eukaryota</taxon>
        <taxon>Metazoa</taxon>
        <taxon>Ecdysozoa</taxon>
        <taxon>Arthropoda</taxon>
        <taxon>Crustacea</taxon>
        <taxon>Multicrustacea</taxon>
        <taxon>Malacostraca</taxon>
        <taxon>Eumalacostraca</taxon>
        <taxon>Eucarida</taxon>
        <taxon>Decapoda</taxon>
        <taxon>Pleocyemata</taxon>
        <taxon>Brachyura</taxon>
        <taxon>Eubrachyura</taxon>
        <taxon>Portunoidea</taxon>
        <taxon>Portunidae</taxon>
        <taxon>Portuninae</taxon>
        <taxon>Portunus</taxon>
    </lineage>
</organism>
<keyword evidence="2" id="KW-1185">Reference proteome</keyword>
<sequence>MQKRKPFEFDGRVDGKPCHLLVDTWVEQTFARSDYVVAMGLQIAEKQLHGVTGHCLLLKGPVQASINIGNTEEKLPVFVANIEEACLLGMDYLTQCEASLDLRKQTQRVQGEEVPLLLSGDAEQVSCVESWCVTAPTARRKKAHVDCLMRYAGPGCFSWEESSSDGEQQKPDV</sequence>
<dbReference type="SUPFAM" id="SSF50630">
    <property type="entry name" value="Acid proteases"/>
    <property type="match status" value="1"/>
</dbReference>
<gene>
    <name evidence="1" type="ORF">E2C01_040229</name>
</gene>
<protein>
    <submittedName>
        <fullName evidence="1">Uncharacterized protein</fullName>
    </submittedName>
</protein>
<proteinExistence type="predicted"/>
<evidence type="ECO:0000313" key="2">
    <source>
        <dbReference type="Proteomes" id="UP000324222"/>
    </source>
</evidence>
<dbReference type="Pfam" id="PF13650">
    <property type="entry name" value="Asp_protease_2"/>
    <property type="match status" value="1"/>
</dbReference>
<accession>A0A5B7FMR9</accession>
<dbReference type="Proteomes" id="UP000324222">
    <property type="component" value="Unassembled WGS sequence"/>
</dbReference>
<dbReference type="InterPro" id="IPR021109">
    <property type="entry name" value="Peptidase_aspartic_dom_sf"/>
</dbReference>
<comment type="caution">
    <text evidence="1">The sequence shown here is derived from an EMBL/GenBank/DDBJ whole genome shotgun (WGS) entry which is preliminary data.</text>
</comment>
<evidence type="ECO:0000313" key="1">
    <source>
        <dbReference type="EMBL" id="MPC46509.1"/>
    </source>
</evidence>
<dbReference type="AlphaFoldDB" id="A0A5B7FMR9"/>
<reference evidence="1 2" key="1">
    <citation type="submission" date="2019-05" db="EMBL/GenBank/DDBJ databases">
        <title>Another draft genome of Portunus trituberculatus and its Hox gene families provides insights of decapod evolution.</title>
        <authorList>
            <person name="Jeong J.-H."/>
            <person name="Song I."/>
            <person name="Kim S."/>
            <person name="Choi T."/>
            <person name="Kim D."/>
            <person name="Ryu S."/>
            <person name="Kim W."/>
        </authorList>
    </citation>
    <scope>NUCLEOTIDE SEQUENCE [LARGE SCALE GENOMIC DNA]</scope>
    <source>
        <tissue evidence="1">Muscle</tissue>
    </source>
</reference>
<dbReference type="EMBL" id="VSRR010007242">
    <property type="protein sequence ID" value="MPC46509.1"/>
    <property type="molecule type" value="Genomic_DNA"/>
</dbReference>
<name>A0A5B7FMR9_PORTR</name>